<dbReference type="GeneID" id="41360533"/>
<dbReference type="OrthoDB" id="5385320at2"/>
<feature type="signal peptide" evidence="1">
    <location>
        <begin position="1"/>
        <end position="23"/>
    </location>
</feature>
<protein>
    <recommendedName>
        <fullName evidence="4">Lipoprotein</fullName>
    </recommendedName>
</protein>
<proteinExistence type="predicted"/>
<evidence type="ECO:0008006" key="4">
    <source>
        <dbReference type="Google" id="ProtNLM"/>
    </source>
</evidence>
<keyword evidence="3" id="KW-1185">Reference proteome</keyword>
<evidence type="ECO:0000313" key="3">
    <source>
        <dbReference type="Proteomes" id="UP000002402"/>
    </source>
</evidence>
<organism evidence="2 3">
    <name type="scientific">Myxococcus xanthus (strain DK1622)</name>
    <dbReference type="NCBI Taxonomy" id="246197"/>
    <lineage>
        <taxon>Bacteria</taxon>
        <taxon>Pseudomonadati</taxon>
        <taxon>Myxococcota</taxon>
        <taxon>Myxococcia</taxon>
        <taxon>Myxococcales</taxon>
        <taxon>Cystobacterineae</taxon>
        <taxon>Myxococcaceae</taxon>
        <taxon>Myxococcus</taxon>
    </lineage>
</organism>
<feature type="chain" id="PRO_5004187961" description="Lipoprotein" evidence="1">
    <location>
        <begin position="24"/>
        <end position="186"/>
    </location>
</feature>
<accession>Q1D7J5</accession>
<dbReference type="KEGG" id="mxa:MXAN_3175"/>
<gene>
    <name evidence="2" type="ordered locus">MXAN_3175</name>
</gene>
<sequence length="186" mass="19776">MTRNVKRFLAGSLLSLTPSIAFAGQIELDFPDFLTQRSEYVSLREGAVQVPVRKGPSVEAIGPAVEDFFVSNQAGVDLHLGIQILTGSFNGTWNTHPVPPSTYGGFQVGAPAPAPTVIQQYYYTVDPANPAGSKTCVWRVEVTDNAGACNAQVFFGTYGGAICTVDAAQSSIDPVTCQTQVVTNMQ</sequence>
<reference evidence="2 3" key="1">
    <citation type="journal article" date="2006" name="Proc. Natl. Acad. Sci. U.S.A.">
        <title>Evolution of sensory complexity recorded in a myxobacterial genome.</title>
        <authorList>
            <person name="Goldman B.S."/>
            <person name="Nierman W.C."/>
            <person name="Kaiser D."/>
            <person name="Slater S.C."/>
            <person name="Durkin A.S."/>
            <person name="Eisen J.A."/>
            <person name="Ronning C.M."/>
            <person name="Barbazuk W.B."/>
            <person name="Blanchard M."/>
            <person name="Field C."/>
            <person name="Halling C."/>
            <person name="Hinkle G."/>
            <person name="Iartchuk O."/>
            <person name="Kim H.S."/>
            <person name="Mackenzie C."/>
            <person name="Madupu R."/>
            <person name="Miller N."/>
            <person name="Shvartsbeyn A."/>
            <person name="Sullivan S.A."/>
            <person name="Vaudin M."/>
            <person name="Wiegand R."/>
            <person name="Kaplan H.B."/>
        </authorList>
    </citation>
    <scope>NUCLEOTIDE SEQUENCE [LARGE SCALE GENOMIC DNA]</scope>
    <source>
        <strain evidence="3">DK1622</strain>
    </source>
</reference>
<name>Q1D7J5_MYXXD</name>
<evidence type="ECO:0000313" key="2">
    <source>
        <dbReference type="EMBL" id="ABF86921.1"/>
    </source>
</evidence>
<dbReference type="STRING" id="246197.MXAN_3175"/>
<dbReference type="EnsemblBacteria" id="ABF86921">
    <property type="protein sequence ID" value="ABF86921"/>
    <property type="gene ID" value="MXAN_3175"/>
</dbReference>
<dbReference type="HOGENOM" id="CLU_1407464_0_0_7"/>
<evidence type="ECO:0000256" key="1">
    <source>
        <dbReference type="SAM" id="SignalP"/>
    </source>
</evidence>
<dbReference type="Proteomes" id="UP000002402">
    <property type="component" value="Chromosome"/>
</dbReference>
<dbReference type="EMBL" id="CP000113">
    <property type="protein sequence ID" value="ABF86921.1"/>
    <property type="molecule type" value="Genomic_DNA"/>
</dbReference>
<keyword evidence="1" id="KW-0732">Signal</keyword>
<dbReference type="AlphaFoldDB" id="Q1D7J5"/>
<dbReference type="RefSeq" id="WP_011553224.1">
    <property type="nucleotide sequence ID" value="NC_008095.1"/>
</dbReference>